<keyword evidence="2 5" id="KW-0812">Transmembrane</keyword>
<dbReference type="Pfam" id="PF00324">
    <property type="entry name" value="AA_permease"/>
    <property type="match status" value="1"/>
</dbReference>
<feature type="transmembrane region" description="Helical" evidence="5">
    <location>
        <begin position="195"/>
        <end position="214"/>
    </location>
</feature>
<feature type="transmembrane region" description="Helical" evidence="5">
    <location>
        <begin position="389"/>
        <end position="408"/>
    </location>
</feature>
<evidence type="ECO:0000256" key="4">
    <source>
        <dbReference type="ARBA" id="ARBA00023136"/>
    </source>
</evidence>
<keyword evidence="3 5" id="KW-1133">Transmembrane helix</keyword>
<evidence type="ECO:0000256" key="3">
    <source>
        <dbReference type="ARBA" id="ARBA00022989"/>
    </source>
</evidence>
<dbReference type="GO" id="GO:0055085">
    <property type="term" value="P:transmembrane transport"/>
    <property type="evidence" value="ECO:0007669"/>
    <property type="project" value="InterPro"/>
</dbReference>
<feature type="transmembrane region" description="Helical" evidence="5">
    <location>
        <begin position="125"/>
        <end position="144"/>
    </location>
</feature>
<keyword evidence="4 5" id="KW-0472">Membrane</keyword>
<feature type="domain" description="Amino acid permease/ SLC12A" evidence="6">
    <location>
        <begin position="20"/>
        <end position="409"/>
    </location>
</feature>
<dbReference type="STRING" id="46223.SAMN05421852_1272"/>
<feature type="transmembrane region" description="Helical" evidence="5">
    <location>
        <begin position="329"/>
        <end position="348"/>
    </location>
</feature>
<feature type="transmembrane region" description="Helical" evidence="5">
    <location>
        <begin position="91"/>
        <end position="113"/>
    </location>
</feature>
<name>A0A1I3UTP6_9BACL</name>
<evidence type="ECO:0000256" key="1">
    <source>
        <dbReference type="ARBA" id="ARBA00004141"/>
    </source>
</evidence>
<dbReference type="PIRSF" id="PIRSF006060">
    <property type="entry name" value="AA_transporter"/>
    <property type="match status" value="1"/>
</dbReference>
<comment type="subcellular location">
    <subcellularLocation>
        <location evidence="1">Membrane</location>
        <topology evidence="1">Multi-pass membrane protein</topology>
    </subcellularLocation>
</comment>
<dbReference type="InterPro" id="IPR050367">
    <property type="entry name" value="APC_superfamily"/>
</dbReference>
<feature type="transmembrane region" description="Helical" evidence="5">
    <location>
        <begin position="234"/>
        <end position="253"/>
    </location>
</feature>
<feature type="transmembrane region" description="Helical" evidence="5">
    <location>
        <begin position="156"/>
        <end position="175"/>
    </location>
</feature>
<evidence type="ECO:0000313" key="7">
    <source>
        <dbReference type="EMBL" id="SFJ85227.1"/>
    </source>
</evidence>
<protein>
    <submittedName>
        <fullName evidence="7">Putrescine importer</fullName>
    </submittedName>
</protein>
<organism evidence="7 8">
    <name type="scientific">Thermoflavimicrobium dichotomicum</name>
    <dbReference type="NCBI Taxonomy" id="46223"/>
    <lineage>
        <taxon>Bacteria</taxon>
        <taxon>Bacillati</taxon>
        <taxon>Bacillota</taxon>
        <taxon>Bacilli</taxon>
        <taxon>Bacillales</taxon>
        <taxon>Thermoactinomycetaceae</taxon>
        <taxon>Thermoflavimicrobium</taxon>
    </lineage>
</organism>
<dbReference type="PANTHER" id="PTHR42770:SF8">
    <property type="entry name" value="PUTRESCINE IMPORTER PUUP"/>
    <property type="match status" value="1"/>
</dbReference>
<dbReference type="InterPro" id="IPR004841">
    <property type="entry name" value="AA-permease/SLC12A_dom"/>
</dbReference>
<feature type="transmembrane region" description="Helical" evidence="5">
    <location>
        <begin position="414"/>
        <end position="433"/>
    </location>
</feature>
<keyword evidence="8" id="KW-1185">Reference proteome</keyword>
<feature type="transmembrane region" description="Helical" evidence="5">
    <location>
        <begin position="273"/>
        <end position="295"/>
    </location>
</feature>
<reference evidence="7 8" key="1">
    <citation type="submission" date="2016-10" db="EMBL/GenBank/DDBJ databases">
        <authorList>
            <person name="de Groot N.N."/>
        </authorList>
    </citation>
    <scope>NUCLEOTIDE SEQUENCE [LARGE SCALE GENOMIC DNA]</scope>
    <source>
        <strain evidence="7 8">DSM 44778</strain>
    </source>
</reference>
<dbReference type="PANTHER" id="PTHR42770">
    <property type="entry name" value="AMINO ACID TRANSPORTER-RELATED"/>
    <property type="match status" value="1"/>
</dbReference>
<gene>
    <name evidence="7" type="ORF">SAMN05421852_1272</name>
</gene>
<sequence length="445" mass="48933">MNHYVDKNVKLKRTLTLAPVVLIGLAYMDPLVVFDSYGVVAQETKGHVPLSYLVILVALLFTAYSYGQMVKAYPVAGSTYTYAQKSIHPTVGFLVGWAVLLDYLFLPMVNFAIGSAYLSAAFPQIPGAIWVLLLAIMITTINIFGIKLTANMNTLFVTFQTLVLVVFVGFMIKGLVNGLGSGTLVTLDPFYTPDIDVSLILTGASILCFSFLGFDAVTTLSEETLQPKKTIPRAIFLIALIGGLLFTCTSYFLHLVHPNFTAFKKADAASLEIAKFVGGAFLYSFFLSGTMVAVFSSSLSSYASASRLLYAMGRDGSFPKAFAYLHPKWRTPVFNILLIGLISLTAVLGELEVIYSFISFGALIGFLFVNFSVIAHYYWRQKQRGGMNFIRYFLCPTIGVMLTLWLFTSLHGSAMLLGTAWLVVGLLYSAFYLKGRKPVFELDIS</sequence>
<evidence type="ECO:0000256" key="2">
    <source>
        <dbReference type="ARBA" id="ARBA00022692"/>
    </source>
</evidence>
<dbReference type="Proteomes" id="UP000199545">
    <property type="component" value="Unassembled WGS sequence"/>
</dbReference>
<evidence type="ECO:0000256" key="5">
    <source>
        <dbReference type="SAM" id="Phobius"/>
    </source>
</evidence>
<feature type="transmembrane region" description="Helical" evidence="5">
    <location>
        <begin position="354"/>
        <end position="377"/>
    </location>
</feature>
<evidence type="ECO:0000313" key="8">
    <source>
        <dbReference type="Proteomes" id="UP000199545"/>
    </source>
</evidence>
<dbReference type="AlphaFoldDB" id="A0A1I3UTP6"/>
<feature type="transmembrane region" description="Helical" evidence="5">
    <location>
        <begin position="50"/>
        <end position="70"/>
    </location>
</feature>
<accession>A0A1I3UTP6</accession>
<dbReference type="GO" id="GO:0016020">
    <property type="term" value="C:membrane"/>
    <property type="evidence" value="ECO:0007669"/>
    <property type="project" value="UniProtKB-SubCell"/>
</dbReference>
<proteinExistence type="predicted"/>
<dbReference type="Gene3D" id="1.20.1740.10">
    <property type="entry name" value="Amino acid/polyamine transporter I"/>
    <property type="match status" value="1"/>
</dbReference>
<evidence type="ECO:0000259" key="6">
    <source>
        <dbReference type="Pfam" id="PF00324"/>
    </source>
</evidence>
<dbReference type="EMBL" id="FORR01000027">
    <property type="protein sequence ID" value="SFJ85227.1"/>
    <property type="molecule type" value="Genomic_DNA"/>
</dbReference>